<dbReference type="GO" id="GO:0016878">
    <property type="term" value="F:acid-thiol ligase activity"/>
    <property type="evidence" value="ECO:0007669"/>
    <property type="project" value="UniProtKB-ARBA"/>
</dbReference>
<evidence type="ECO:0000259" key="1">
    <source>
        <dbReference type="Pfam" id="PF00501"/>
    </source>
</evidence>
<evidence type="ECO:0000313" key="2">
    <source>
        <dbReference type="EMBL" id="NGZ89012.1"/>
    </source>
</evidence>
<dbReference type="InterPro" id="IPR042099">
    <property type="entry name" value="ANL_N_sf"/>
</dbReference>
<accession>A0A967AB53</accession>
<gene>
    <name evidence="2" type="ORF">G7034_01950</name>
</gene>
<dbReference type="InterPro" id="IPR050237">
    <property type="entry name" value="ATP-dep_AMP-bd_enzyme"/>
</dbReference>
<comment type="caution">
    <text evidence="2">The sequence shown here is derived from an EMBL/GenBank/DDBJ whole genome shotgun (WGS) entry which is preliminary data.</text>
</comment>
<evidence type="ECO:0000313" key="3">
    <source>
        <dbReference type="Proteomes" id="UP000643701"/>
    </source>
</evidence>
<dbReference type="InterPro" id="IPR045851">
    <property type="entry name" value="AMP-bd_C_sf"/>
</dbReference>
<name>A0A967AB53_9FLAO</name>
<sequence length="366" mass="41647">MSKNIIQVHPHFKLNGNHFTTKELYSVAYSFIKEGEDYEELIGNFLLDWLNESYDKIKLRTSGTTGAPKPIFIEKVKMKASALATQKRFKLPSKTKVLLCIPANYVAGRMMLVRAMVLGWEIDTVKPQSRALDDINKTYDFCALTPHQLANSLHQIHLIRKLIVGGAPVNNSLLNKLKNIPTKVYETYGMTETVTHIATRRINSLKKTKDKPFKAISEVSFSTNNKHCLVINAPKILNEPILTKDVVELVDETKFFWKGRLDNVINSGGVKIHPEALEKKIQSQFDFPFFLTGIKDQELGQKLIMLVESENKIPKEKLYKQLDLAGLSKLELPKEIIQTKAFNKTRTGKIDRKLTLNQAMNDHTIV</sequence>
<dbReference type="AlphaFoldDB" id="A0A967AB53"/>
<dbReference type="PANTHER" id="PTHR43767">
    <property type="entry name" value="LONG-CHAIN-FATTY-ACID--COA LIGASE"/>
    <property type="match status" value="1"/>
</dbReference>
<dbReference type="EMBL" id="JAANAS010000013">
    <property type="protein sequence ID" value="NGZ89012.1"/>
    <property type="molecule type" value="Genomic_DNA"/>
</dbReference>
<dbReference type="RefSeq" id="WP_166399281.1">
    <property type="nucleotide sequence ID" value="NZ_JAANAS010000013.1"/>
</dbReference>
<proteinExistence type="predicted"/>
<dbReference type="Proteomes" id="UP000643701">
    <property type="component" value="Unassembled WGS sequence"/>
</dbReference>
<reference evidence="2" key="1">
    <citation type="submission" date="2020-03" db="EMBL/GenBank/DDBJ databases">
        <title>Psychroflexus Maritimus sp. nov., isolate from marine sediment.</title>
        <authorList>
            <person name="Zhong Y.-L."/>
        </authorList>
    </citation>
    <scope>NUCLEOTIDE SEQUENCE</scope>
    <source>
        <strain evidence="2">C1</strain>
    </source>
</reference>
<dbReference type="Gene3D" id="3.40.50.12780">
    <property type="entry name" value="N-terminal domain of ligase-like"/>
    <property type="match status" value="1"/>
</dbReference>
<keyword evidence="3" id="KW-1185">Reference proteome</keyword>
<dbReference type="InterPro" id="IPR000873">
    <property type="entry name" value="AMP-dep_synth/lig_dom"/>
</dbReference>
<dbReference type="Gene3D" id="3.30.300.30">
    <property type="match status" value="1"/>
</dbReference>
<dbReference type="SUPFAM" id="SSF56801">
    <property type="entry name" value="Acetyl-CoA synthetase-like"/>
    <property type="match status" value="1"/>
</dbReference>
<dbReference type="Pfam" id="PF00501">
    <property type="entry name" value="AMP-binding"/>
    <property type="match status" value="1"/>
</dbReference>
<dbReference type="PANTHER" id="PTHR43767:SF1">
    <property type="entry name" value="NONRIBOSOMAL PEPTIDE SYNTHASE PES1 (EUROFUNG)-RELATED"/>
    <property type="match status" value="1"/>
</dbReference>
<organism evidence="2 3">
    <name type="scientific">Psychroflexus maritimus</name>
    <dbReference type="NCBI Taxonomy" id="2714865"/>
    <lineage>
        <taxon>Bacteria</taxon>
        <taxon>Pseudomonadati</taxon>
        <taxon>Bacteroidota</taxon>
        <taxon>Flavobacteriia</taxon>
        <taxon>Flavobacteriales</taxon>
        <taxon>Flavobacteriaceae</taxon>
        <taxon>Psychroflexus</taxon>
    </lineage>
</organism>
<protein>
    <submittedName>
        <fullName evidence="2">AMP-binding protein</fullName>
    </submittedName>
</protein>
<feature type="domain" description="AMP-dependent synthetase/ligase" evidence="1">
    <location>
        <begin position="61"/>
        <end position="204"/>
    </location>
</feature>